<evidence type="ECO:0000313" key="2">
    <source>
        <dbReference type="EMBL" id="KAF2648546.1"/>
    </source>
</evidence>
<reference evidence="2" key="1">
    <citation type="journal article" date="2020" name="Stud. Mycol.">
        <title>101 Dothideomycetes genomes: a test case for predicting lifestyles and emergence of pathogens.</title>
        <authorList>
            <person name="Haridas S."/>
            <person name="Albert R."/>
            <person name="Binder M."/>
            <person name="Bloem J."/>
            <person name="Labutti K."/>
            <person name="Salamov A."/>
            <person name="Andreopoulos B."/>
            <person name="Baker S."/>
            <person name="Barry K."/>
            <person name="Bills G."/>
            <person name="Bluhm B."/>
            <person name="Cannon C."/>
            <person name="Castanera R."/>
            <person name="Culley D."/>
            <person name="Daum C."/>
            <person name="Ezra D."/>
            <person name="Gonzalez J."/>
            <person name="Henrissat B."/>
            <person name="Kuo A."/>
            <person name="Liang C."/>
            <person name="Lipzen A."/>
            <person name="Lutzoni F."/>
            <person name="Magnuson J."/>
            <person name="Mondo S."/>
            <person name="Nolan M."/>
            <person name="Ohm R."/>
            <person name="Pangilinan J."/>
            <person name="Park H.-J."/>
            <person name="Ramirez L."/>
            <person name="Alfaro M."/>
            <person name="Sun H."/>
            <person name="Tritt A."/>
            <person name="Yoshinaga Y."/>
            <person name="Zwiers L.-H."/>
            <person name="Turgeon B."/>
            <person name="Goodwin S."/>
            <person name="Spatafora J."/>
            <person name="Crous P."/>
            <person name="Grigoriev I."/>
        </authorList>
    </citation>
    <scope>NUCLEOTIDE SEQUENCE</scope>
    <source>
        <strain evidence="2">CBS 122681</strain>
    </source>
</reference>
<dbReference type="EMBL" id="MU004533">
    <property type="protein sequence ID" value="KAF2648546.1"/>
    <property type="molecule type" value="Genomic_DNA"/>
</dbReference>
<keyword evidence="3" id="KW-1185">Reference proteome</keyword>
<feature type="compositionally biased region" description="Basic and acidic residues" evidence="1">
    <location>
        <begin position="78"/>
        <end position="90"/>
    </location>
</feature>
<protein>
    <submittedName>
        <fullName evidence="2">Uncharacterized protein</fullName>
    </submittedName>
</protein>
<name>A0A6A6SL24_9PLEO</name>
<dbReference type="AlphaFoldDB" id="A0A6A6SL24"/>
<feature type="region of interest" description="Disordered" evidence="1">
    <location>
        <begin position="49"/>
        <end position="101"/>
    </location>
</feature>
<organism evidence="2 3">
    <name type="scientific">Lophiostoma macrostomum CBS 122681</name>
    <dbReference type="NCBI Taxonomy" id="1314788"/>
    <lineage>
        <taxon>Eukaryota</taxon>
        <taxon>Fungi</taxon>
        <taxon>Dikarya</taxon>
        <taxon>Ascomycota</taxon>
        <taxon>Pezizomycotina</taxon>
        <taxon>Dothideomycetes</taxon>
        <taxon>Pleosporomycetidae</taxon>
        <taxon>Pleosporales</taxon>
        <taxon>Lophiostomataceae</taxon>
        <taxon>Lophiostoma</taxon>
    </lineage>
</organism>
<evidence type="ECO:0000256" key="1">
    <source>
        <dbReference type="SAM" id="MobiDB-lite"/>
    </source>
</evidence>
<accession>A0A6A6SL24</accession>
<dbReference type="Proteomes" id="UP000799324">
    <property type="component" value="Unassembled WGS sequence"/>
</dbReference>
<gene>
    <name evidence="2" type="ORF">K491DRAFT_241595</name>
</gene>
<evidence type="ECO:0000313" key="3">
    <source>
        <dbReference type="Proteomes" id="UP000799324"/>
    </source>
</evidence>
<sequence>MPRTGSTVILLSRNSFPACGSPLDQLPPRRCLHQRHTILLRILLNHSRSSHSPLFTHRMQQRQRTRFPERHSPRREHRRYEEHSGHDINQCRKNQPRKTDD</sequence>
<proteinExistence type="predicted"/>